<dbReference type="Proteomes" id="UP000501076">
    <property type="component" value="Chromosome"/>
</dbReference>
<sequence>MISVQVFAFPPKQQLEAIIYTKLTFTLSIKKSERIRFSIKNQTCSDLPSNNMLLFQPLSNRYDYCKNNSQFFLYTYLRRYMLDYGFKITFVHSS</sequence>
<accession>A0A6M6DZV2</accession>
<proteinExistence type="predicted"/>
<gene>
    <name evidence="1" type="ORF">FDZ14_16230</name>
</gene>
<dbReference type="AlphaFoldDB" id="A0A6M6DZV2"/>
<organism evidence="1 2">
    <name type="scientific">Priestia megaterium</name>
    <name type="common">Bacillus megaterium</name>
    <dbReference type="NCBI Taxonomy" id="1404"/>
    <lineage>
        <taxon>Bacteria</taxon>
        <taxon>Bacillati</taxon>
        <taxon>Bacillota</taxon>
        <taxon>Bacilli</taxon>
        <taxon>Bacillales</taxon>
        <taxon>Bacillaceae</taxon>
        <taxon>Priestia</taxon>
    </lineage>
</organism>
<reference evidence="1 2" key="1">
    <citation type="submission" date="2019-10" db="EMBL/GenBank/DDBJ databases">
        <title>Complete genome sequences for adaption low water activity.</title>
        <authorList>
            <person name="Zhao L."/>
            <person name="Zhong J."/>
        </authorList>
    </citation>
    <scope>NUCLEOTIDE SEQUENCE [LARGE SCALE GENOMIC DNA]</scope>
    <source>
        <strain evidence="1 2">FDU301</strain>
    </source>
</reference>
<dbReference type="EMBL" id="CP045272">
    <property type="protein sequence ID" value="QJX77658.1"/>
    <property type="molecule type" value="Genomic_DNA"/>
</dbReference>
<evidence type="ECO:0000313" key="2">
    <source>
        <dbReference type="Proteomes" id="UP000501076"/>
    </source>
</evidence>
<evidence type="ECO:0000313" key="1">
    <source>
        <dbReference type="EMBL" id="QJX77658.1"/>
    </source>
</evidence>
<name>A0A6M6DZV2_PRIMG</name>
<protein>
    <submittedName>
        <fullName evidence="1">Uncharacterized protein</fullName>
    </submittedName>
</protein>